<gene>
    <name evidence="1" type="ORF">DSO57_1016054</name>
</gene>
<evidence type="ECO:0000313" key="1">
    <source>
        <dbReference type="EMBL" id="KAJ9089132.1"/>
    </source>
</evidence>
<accession>A0ACC2US59</accession>
<protein>
    <submittedName>
        <fullName evidence="1">Uncharacterized protein</fullName>
    </submittedName>
</protein>
<dbReference type="EMBL" id="QTSX02000064">
    <property type="protein sequence ID" value="KAJ9089132.1"/>
    <property type="molecule type" value="Genomic_DNA"/>
</dbReference>
<organism evidence="1 2">
    <name type="scientific">Entomophthora muscae</name>
    <dbReference type="NCBI Taxonomy" id="34485"/>
    <lineage>
        <taxon>Eukaryota</taxon>
        <taxon>Fungi</taxon>
        <taxon>Fungi incertae sedis</taxon>
        <taxon>Zoopagomycota</taxon>
        <taxon>Entomophthoromycotina</taxon>
        <taxon>Entomophthoromycetes</taxon>
        <taxon>Entomophthorales</taxon>
        <taxon>Entomophthoraceae</taxon>
        <taxon>Entomophthora</taxon>
    </lineage>
</organism>
<sequence length="775" mass="86673">MRVCDLLVKLLLLASCSGLKECGFKALTKLINVDVSCEKWYGDIDIDQYYKGDSSKEFMLQEVAGTLNVAGELPINLKWPLKVSRIMLVRGAMSDSYDFSQIAAEEIVIDASQEKLTIVEPSVFKWKYGHIDSISGIKGTRLKYVELSNEARSRIHFDNVTHLDTLVFHGNLYPTFPNLTYVKHITALSLDYKFDMDIQRVGKLEVTKANYLRGQSILLNKLEATEDVIIASGKFNLFSAPKLTWGRLELKHVTKLNLNESLRWKGTSFITSDDFCEKYFKAFVGRGLAFKTNNRCEVDCKQPYTPASLTLHMSCETFKTIEINQKSVEYIPLYEAAAVTGDLIITNYNGTFSAPKLTVITENVIITNSNNFSFSAPNLKKIQGIVTIKNFSSFLAPNLKEIHGYIFIINSGSFSALNLNQIQGSVTVQNLSSFSADNLNEFQGNIIIKNSSFFSAYNLKKIQGDINILDSSSFHVPNLEKLQGSISLHASNLLASDLEEVWGNISIKNSNDFSFPKLKKVKGNLKFTNSNPSSRQALYHLESVKSIDFHQQTNNIEFKSLKAIDTLRIHNSSLISITGIDVTQLEDLIIEGCPRLNHMPLLDLKVVTSAYISAAGIEDISRIFFASFNVTKQITIANFQHDQLHLNLLSAGQLTLKDNSNLEVIHVKAEHLTSPIKTINNPNLHVVKFKKMRINYKLHLSNFKVLTASTEKELQIPGSPNADTSSNKDLIAAADKSQPTRKGMDPKKEKILKAYISFVLPSAALATIGIFLYLK</sequence>
<name>A0ACC2US59_9FUNG</name>
<comment type="caution">
    <text evidence="1">The sequence shown here is derived from an EMBL/GenBank/DDBJ whole genome shotgun (WGS) entry which is preliminary data.</text>
</comment>
<proteinExistence type="predicted"/>
<keyword evidence="2" id="KW-1185">Reference proteome</keyword>
<reference evidence="1" key="1">
    <citation type="submission" date="2022-04" db="EMBL/GenBank/DDBJ databases">
        <title>Genome of the entomopathogenic fungus Entomophthora muscae.</title>
        <authorList>
            <person name="Elya C."/>
            <person name="Lovett B.R."/>
            <person name="Lee E."/>
            <person name="Macias A.M."/>
            <person name="Hajek A.E."/>
            <person name="De Bivort B.L."/>
            <person name="Kasson M.T."/>
            <person name="De Fine Licht H.H."/>
            <person name="Stajich J.E."/>
        </authorList>
    </citation>
    <scope>NUCLEOTIDE SEQUENCE</scope>
    <source>
        <strain evidence="1">Berkeley</strain>
    </source>
</reference>
<evidence type="ECO:0000313" key="2">
    <source>
        <dbReference type="Proteomes" id="UP001165960"/>
    </source>
</evidence>
<dbReference type="Proteomes" id="UP001165960">
    <property type="component" value="Unassembled WGS sequence"/>
</dbReference>